<evidence type="ECO:0000313" key="3">
    <source>
        <dbReference type="Proteomes" id="UP000028990"/>
    </source>
</evidence>
<dbReference type="EMBL" id="KN122420">
    <property type="protein sequence ID" value="KFO30486.1"/>
    <property type="molecule type" value="Genomic_DNA"/>
</dbReference>
<keyword evidence="3" id="KW-1185">Reference proteome</keyword>
<accession>A0A091E5U5</accession>
<gene>
    <name evidence="2" type="ORF">H920_08113</name>
</gene>
<evidence type="ECO:0000313" key="2">
    <source>
        <dbReference type="EMBL" id="KFO30486.1"/>
    </source>
</evidence>
<reference evidence="2 3" key="1">
    <citation type="submission" date="2013-11" db="EMBL/GenBank/DDBJ databases">
        <title>The Damaraland mole rat (Fukomys damarensis) genome and evolution of African mole rats.</title>
        <authorList>
            <person name="Gladyshev V.N."/>
            <person name="Fang X."/>
        </authorList>
    </citation>
    <scope>NUCLEOTIDE SEQUENCE [LARGE SCALE GENOMIC DNA]</scope>
    <source>
        <tissue evidence="2">Liver</tissue>
    </source>
</reference>
<organism evidence="2 3">
    <name type="scientific">Fukomys damarensis</name>
    <name type="common">Damaraland mole rat</name>
    <name type="synonym">Cryptomys damarensis</name>
    <dbReference type="NCBI Taxonomy" id="885580"/>
    <lineage>
        <taxon>Eukaryota</taxon>
        <taxon>Metazoa</taxon>
        <taxon>Chordata</taxon>
        <taxon>Craniata</taxon>
        <taxon>Vertebrata</taxon>
        <taxon>Euteleostomi</taxon>
        <taxon>Mammalia</taxon>
        <taxon>Eutheria</taxon>
        <taxon>Euarchontoglires</taxon>
        <taxon>Glires</taxon>
        <taxon>Rodentia</taxon>
        <taxon>Hystricomorpha</taxon>
        <taxon>Bathyergidae</taxon>
        <taxon>Fukomys</taxon>
    </lineage>
</organism>
<sequence>MGRQDYRWNYNTQDAPKSHAPKKEEQRELAAMLGAPGWLHGAAGPVWITGVEKSLSKDAEGKNLLFIIIPQSSGNQGCLQLMESCPGASRNQGTVEASTVIGGTLSAYHSQLTARH</sequence>
<dbReference type="AlphaFoldDB" id="A0A091E5U5"/>
<feature type="region of interest" description="Disordered" evidence="1">
    <location>
        <begin position="1"/>
        <end position="25"/>
    </location>
</feature>
<protein>
    <submittedName>
        <fullName evidence="2">Uncharacterized protein</fullName>
    </submittedName>
</protein>
<name>A0A091E5U5_FUKDA</name>
<evidence type="ECO:0000256" key="1">
    <source>
        <dbReference type="SAM" id="MobiDB-lite"/>
    </source>
</evidence>
<proteinExistence type="predicted"/>
<dbReference type="Proteomes" id="UP000028990">
    <property type="component" value="Unassembled WGS sequence"/>
</dbReference>